<dbReference type="PANTHER" id="PTHR11846">
    <property type="entry name" value="ADENYLOSUCCINATE SYNTHETASE"/>
    <property type="match status" value="1"/>
</dbReference>
<dbReference type="GO" id="GO:0004019">
    <property type="term" value="F:adenylosuccinate synthase activity"/>
    <property type="evidence" value="ECO:0007669"/>
    <property type="project" value="InterPro"/>
</dbReference>
<dbReference type="InterPro" id="IPR042109">
    <property type="entry name" value="Adenylosuccinate_synth_dom1"/>
</dbReference>
<keyword evidence="2" id="KW-0479">Metal-binding</keyword>
<keyword evidence="3" id="KW-0547">Nucleotide-binding</keyword>
<dbReference type="InterPro" id="IPR001114">
    <property type="entry name" value="Adenylosuccinate_synthetase"/>
</dbReference>
<evidence type="ECO:0008006" key="7">
    <source>
        <dbReference type="Google" id="ProtNLM"/>
    </source>
</evidence>
<evidence type="ECO:0000256" key="1">
    <source>
        <dbReference type="ARBA" id="ARBA00022598"/>
    </source>
</evidence>
<evidence type="ECO:0000256" key="2">
    <source>
        <dbReference type="ARBA" id="ARBA00022723"/>
    </source>
</evidence>
<dbReference type="SMART" id="SM00788">
    <property type="entry name" value="Adenylsucc_synt"/>
    <property type="match status" value="1"/>
</dbReference>
<evidence type="ECO:0000313" key="6">
    <source>
        <dbReference type="EMBL" id="KKN51104.1"/>
    </source>
</evidence>
<dbReference type="GO" id="GO:0044208">
    <property type="term" value="P:'de novo' AMP biosynthetic process"/>
    <property type="evidence" value="ECO:0007669"/>
    <property type="project" value="TreeGrafter"/>
</dbReference>
<dbReference type="AlphaFoldDB" id="A0A0F9R8E7"/>
<evidence type="ECO:0000256" key="4">
    <source>
        <dbReference type="ARBA" id="ARBA00022755"/>
    </source>
</evidence>
<protein>
    <recommendedName>
        <fullName evidence="7">Adenylosuccinate synthetase</fullName>
    </recommendedName>
</protein>
<keyword evidence="1" id="KW-0436">Ligase</keyword>
<sequence length="363" mass="39750">MNNLDLVHPGKVSVLVGGQFGSEAKGAVAAWIAYNASEKFTFAATNAGAQAGHTTVMDDGASFVCYHLPTTSIIQNIPAYLTAGSIIDVELLMKEMDDLAFHPNHLHIHPQAAVITERDKEEEKSRQSMATKISSTQKGVGAALALKVRRFGQPASDVPDLATMIGHRDEIVRMLNAGASCMLEVPQGFGLSLNHGGEYPYCTSRDCYVTSAMSDAGFHPSLLHKTVMVVRTFPIRVGNIDGGHSGPSLQDQREISFKDLGVEPEYTTVTKRMRRIFTFSHQQYRRALTYNRPDVVVLTFCNYLKDVGTLNNFVNQLRSSHVAVGVNPQLVFQYGPKMSDFTPDIIAVGSVIETQEWAWGASQ</sequence>
<dbReference type="EMBL" id="LAZR01001079">
    <property type="protein sequence ID" value="KKN51104.1"/>
    <property type="molecule type" value="Genomic_DNA"/>
</dbReference>
<reference evidence="6" key="1">
    <citation type="journal article" date="2015" name="Nature">
        <title>Complex archaea that bridge the gap between prokaryotes and eukaryotes.</title>
        <authorList>
            <person name="Spang A."/>
            <person name="Saw J.H."/>
            <person name="Jorgensen S.L."/>
            <person name="Zaremba-Niedzwiedzka K."/>
            <person name="Martijn J."/>
            <person name="Lind A.E."/>
            <person name="van Eijk R."/>
            <person name="Schleper C."/>
            <person name="Guy L."/>
            <person name="Ettema T.J."/>
        </authorList>
    </citation>
    <scope>NUCLEOTIDE SEQUENCE</scope>
</reference>
<name>A0A0F9R8E7_9ZZZZ</name>
<proteinExistence type="predicted"/>
<dbReference type="InterPro" id="IPR027417">
    <property type="entry name" value="P-loop_NTPase"/>
</dbReference>
<keyword evidence="4" id="KW-0658">Purine biosynthesis</keyword>
<evidence type="ECO:0000256" key="3">
    <source>
        <dbReference type="ARBA" id="ARBA00022741"/>
    </source>
</evidence>
<dbReference type="GO" id="GO:0005737">
    <property type="term" value="C:cytoplasm"/>
    <property type="evidence" value="ECO:0007669"/>
    <property type="project" value="TreeGrafter"/>
</dbReference>
<gene>
    <name evidence="6" type="ORF">LCGC14_0626140</name>
</gene>
<dbReference type="GO" id="GO:0000166">
    <property type="term" value="F:nucleotide binding"/>
    <property type="evidence" value="ECO:0007669"/>
    <property type="project" value="UniProtKB-KW"/>
</dbReference>
<keyword evidence="5" id="KW-0460">Magnesium</keyword>
<dbReference type="Gene3D" id="3.40.440.10">
    <property type="entry name" value="Adenylosuccinate Synthetase, subunit A, domain 1"/>
    <property type="match status" value="2"/>
</dbReference>
<dbReference type="PANTHER" id="PTHR11846:SF0">
    <property type="entry name" value="ADENYLOSUCCINATE SYNTHETASE"/>
    <property type="match status" value="1"/>
</dbReference>
<comment type="caution">
    <text evidence="6">The sequence shown here is derived from an EMBL/GenBank/DDBJ whole genome shotgun (WGS) entry which is preliminary data.</text>
</comment>
<dbReference type="Pfam" id="PF00709">
    <property type="entry name" value="Adenylsucc_synt"/>
    <property type="match status" value="2"/>
</dbReference>
<evidence type="ECO:0000256" key="5">
    <source>
        <dbReference type="ARBA" id="ARBA00022842"/>
    </source>
</evidence>
<dbReference type="SUPFAM" id="SSF52540">
    <property type="entry name" value="P-loop containing nucleoside triphosphate hydrolases"/>
    <property type="match status" value="1"/>
</dbReference>
<organism evidence="6">
    <name type="scientific">marine sediment metagenome</name>
    <dbReference type="NCBI Taxonomy" id="412755"/>
    <lineage>
        <taxon>unclassified sequences</taxon>
        <taxon>metagenomes</taxon>
        <taxon>ecological metagenomes</taxon>
    </lineage>
</organism>
<dbReference type="GO" id="GO:0046040">
    <property type="term" value="P:IMP metabolic process"/>
    <property type="evidence" value="ECO:0007669"/>
    <property type="project" value="TreeGrafter"/>
</dbReference>
<dbReference type="GO" id="GO:0046872">
    <property type="term" value="F:metal ion binding"/>
    <property type="evidence" value="ECO:0007669"/>
    <property type="project" value="UniProtKB-KW"/>
</dbReference>
<accession>A0A0F9R8E7</accession>